<gene>
    <name evidence="2" type="ORF">GQF02_14985</name>
</gene>
<name>A0A845BNX0_9NEIS</name>
<feature type="region of interest" description="Disordered" evidence="1">
    <location>
        <begin position="1"/>
        <end position="40"/>
    </location>
</feature>
<evidence type="ECO:0000313" key="3">
    <source>
        <dbReference type="Proteomes" id="UP000467214"/>
    </source>
</evidence>
<comment type="caution">
    <text evidence="2">The sequence shown here is derived from an EMBL/GenBank/DDBJ whole genome shotgun (WGS) entry which is preliminary data.</text>
</comment>
<protein>
    <submittedName>
        <fullName evidence="2">Uncharacterized protein</fullName>
    </submittedName>
</protein>
<accession>A0A845BNX0</accession>
<organism evidence="2 3">
    <name type="scientific">Craterilacuibacter sinensis</name>
    <dbReference type="NCBI Taxonomy" id="2686017"/>
    <lineage>
        <taxon>Bacteria</taxon>
        <taxon>Pseudomonadati</taxon>
        <taxon>Pseudomonadota</taxon>
        <taxon>Betaproteobacteria</taxon>
        <taxon>Neisseriales</taxon>
        <taxon>Neisseriaceae</taxon>
        <taxon>Craterilacuibacter</taxon>
    </lineage>
</organism>
<evidence type="ECO:0000256" key="1">
    <source>
        <dbReference type="SAM" id="MobiDB-lite"/>
    </source>
</evidence>
<dbReference type="Proteomes" id="UP000467214">
    <property type="component" value="Unassembled WGS sequence"/>
</dbReference>
<dbReference type="EMBL" id="WSSB01000019">
    <property type="protein sequence ID" value="MXR38277.1"/>
    <property type="molecule type" value="Genomic_DNA"/>
</dbReference>
<sequence length="468" mass="52076">MAKLPGKTAYSGVRRPMTRESGFSSHPDSTGGEWKQERSKSLNLNAGESLEIIFTIPKHIEGTWIAFGGWYCADKGLVINIHSPYPKNTLSEPASPNWSKFGSMWQGNGAASTVTVTMTATKDISISLWNLACGLVEQPGCHTAGKFEVCTAPSYLINLHLLSPEAHFWTTKGETEVALLDSAESIDLNDAGAYIRLKTCNRCARFLPINVDDERVQLSFSNHCVARRPCVHTGFGKLRHTETQEILQLEYGYQLECRFCKKYCVNAAHNKNRTGAQMKEDGARRRHFELLVTELYQMSRQMAFKHKTGVELSDYVWKKFGCKCFNCKTDLPTVKSMALDHTRPLALLWPLDETATALCGSCNSSKSDRFPSDFYTAAQLIELGGLTGIPGNELANPTPNMEVINELIGRLDWLFGTFLMKPEMIRVRDGKITGELVVKALQKAFNAAPGGSPVNLIDEYESRRQSEA</sequence>
<keyword evidence="3" id="KW-1185">Reference proteome</keyword>
<proteinExistence type="predicted"/>
<evidence type="ECO:0000313" key="2">
    <source>
        <dbReference type="EMBL" id="MXR38277.1"/>
    </source>
</evidence>
<dbReference type="Gene3D" id="1.10.30.50">
    <property type="match status" value="1"/>
</dbReference>
<reference evidence="2 3" key="1">
    <citation type="submission" date="2019-12" db="EMBL/GenBank/DDBJ databases">
        <title>Neisseriaceae gen. nov. sp. Genome sequencing and assembly.</title>
        <authorList>
            <person name="Liu Z."/>
            <person name="Li A."/>
        </authorList>
    </citation>
    <scope>NUCLEOTIDE SEQUENCE [LARGE SCALE GENOMIC DNA]</scope>
    <source>
        <strain evidence="2 3">B2N2-7</strain>
    </source>
</reference>
<dbReference type="AlphaFoldDB" id="A0A845BNX0"/>
<dbReference type="RefSeq" id="WP_160798212.1">
    <property type="nucleotide sequence ID" value="NZ_WSSB01000019.1"/>
</dbReference>